<dbReference type="InterPro" id="IPR054464">
    <property type="entry name" value="ULD_fung"/>
</dbReference>
<sequence>MPITFGSVGDIISVSYIIKDLVKCLDKSRGSSAEYQAVTRELWSLDHALLEVELLLRSCQQSVELTGLCETADRCAVQCRKCIEDFRDQTKRYQAPLQRGGTGNLFRDTVAKIRWHVKRDGLAKFRAVITAHCSSLNMLLVTAGVKLTMLNHEGMHKRLRQSDPANASSPPTQNLLLVDLSTRLEESNSLIQAAASETEAPGSTIDLNLGAELLSSVHRLWQISSMTHNAIASLQAHLPAQVGQSDLVMFEDALGRPTPFPLGFIDCWEAFESVLEVRFRQVPGHRKVKQKEYALRTHLTNKDIDNSIAFNRCFLPGQHYDMSMIFDAARAQSSCPACFLNSGQASDARVKW</sequence>
<dbReference type="AlphaFoldDB" id="A0A8H3IKA9"/>
<dbReference type="OrthoDB" id="3045089at2759"/>
<protein>
    <recommendedName>
        <fullName evidence="1">Ubiquitin-like domain-containing protein</fullName>
    </recommendedName>
</protein>
<dbReference type="PANTHER" id="PTHR38886:SF1">
    <property type="entry name" value="NACHT-NTPASE AND P-LOOP NTPASES N-TERMINAL DOMAIN-CONTAINING PROTEIN"/>
    <property type="match status" value="1"/>
</dbReference>
<comment type="caution">
    <text evidence="2">The sequence shown here is derived from an EMBL/GenBank/DDBJ whole genome shotgun (WGS) entry which is preliminary data.</text>
</comment>
<accession>A0A8H3IKA9</accession>
<dbReference type="Pfam" id="PF22893">
    <property type="entry name" value="ULD_2"/>
    <property type="match status" value="1"/>
</dbReference>
<dbReference type="Proteomes" id="UP000664534">
    <property type="component" value="Unassembled WGS sequence"/>
</dbReference>
<evidence type="ECO:0000313" key="2">
    <source>
        <dbReference type="EMBL" id="CAF9916779.1"/>
    </source>
</evidence>
<evidence type="ECO:0000313" key="3">
    <source>
        <dbReference type="Proteomes" id="UP000664534"/>
    </source>
</evidence>
<organism evidence="2 3">
    <name type="scientific">Imshaugia aleurites</name>
    <dbReference type="NCBI Taxonomy" id="172621"/>
    <lineage>
        <taxon>Eukaryota</taxon>
        <taxon>Fungi</taxon>
        <taxon>Dikarya</taxon>
        <taxon>Ascomycota</taxon>
        <taxon>Pezizomycotina</taxon>
        <taxon>Lecanoromycetes</taxon>
        <taxon>OSLEUM clade</taxon>
        <taxon>Lecanoromycetidae</taxon>
        <taxon>Lecanorales</taxon>
        <taxon>Lecanorineae</taxon>
        <taxon>Parmeliaceae</taxon>
        <taxon>Imshaugia</taxon>
    </lineage>
</organism>
<name>A0A8H3IKA9_9LECA</name>
<gene>
    <name evidence="2" type="ORF">IMSHALPRED_003292</name>
</gene>
<keyword evidence="3" id="KW-1185">Reference proteome</keyword>
<evidence type="ECO:0000259" key="1">
    <source>
        <dbReference type="Pfam" id="PF22893"/>
    </source>
</evidence>
<reference evidence="2" key="1">
    <citation type="submission" date="2021-03" db="EMBL/GenBank/DDBJ databases">
        <authorList>
            <person name="Tagirdzhanova G."/>
        </authorList>
    </citation>
    <scope>NUCLEOTIDE SEQUENCE</scope>
</reference>
<dbReference type="EMBL" id="CAJPDT010000017">
    <property type="protein sequence ID" value="CAF9916779.1"/>
    <property type="molecule type" value="Genomic_DNA"/>
</dbReference>
<proteinExistence type="predicted"/>
<dbReference type="PANTHER" id="PTHR38886">
    <property type="entry name" value="SESA DOMAIN-CONTAINING PROTEIN"/>
    <property type="match status" value="1"/>
</dbReference>
<feature type="domain" description="Ubiquitin-like" evidence="1">
    <location>
        <begin position="246"/>
        <end position="326"/>
    </location>
</feature>